<feature type="transmembrane region" description="Helical" evidence="1">
    <location>
        <begin position="259"/>
        <end position="280"/>
    </location>
</feature>
<dbReference type="OrthoDB" id="4547866at2"/>
<dbReference type="SUPFAM" id="SSF52218">
    <property type="entry name" value="Flavoproteins"/>
    <property type="match status" value="1"/>
</dbReference>
<name>A0A1H2VM13_9PSED</name>
<dbReference type="EMBL" id="FNNU01000002">
    <property type="protein sequence ID" value="SDW68909.1"/>
    <property type="molecule type" value="Genomic_DNA"/>
</dbReference>
<keyword evidence="1" id="KW-0812">Transmembrane</keyword>
<dbReference type="Proteomes" id="UP000243778">
    <property type="component" value="Unassembled WGS sequence"/>
</dbReference>
<dbReference type="RefSeq" id="WP_090225606.1">
    <property type="nucleotide sequence ID" value="NZ_FNNU01000002.1"/>
</dbReference>
<evidence type="ECO:0000313" key="2">
    <source>
        <dbReference type="EMBL" id="SDW68909.1"/>
    </source>
</evidence>
<keyword evidence="3" id="KW-1185">Reference proteome</keyword>
<keyword evidence="1" id="KW-0472">Membrane</keyword>
<gene>
    <name evidence="2" type="ORF">SAMN05216287_1275</name>
</gene>
<dbReference type="STRING" id="1007099.SAMN05216287_1275"/>
<evidence type="ECO:0000313" key="3">
    <source>
        <dbReference type="Proteomes" id="UP000243778"/>
    </source>
</evidence>
<organism evidence="2 3">
    <name type="scientific">Pseudomonas kuykendallii</name>
    <dbReference type="NCBI Taxonomy" id="1007099"/>
    <lineage>
        <taxon>Bacteria</taxon>
        <taxon>Pseudomonadati</taxon>
        <taxon>Pseudomonadota</taxon>
        <taxon>Gammaproteobacteria</taxon>
        <taxon>Pseudomonadales</taxon>
        <taxon>Pseudomonadaceae</taxon>
        <taxon>Pseudomonas</taxon>
    </lineage>
</organism>
<dbReference type="Gene3D" id="3.40.50.360">
    <property type="match status" value="1"/>
</dbReference>
<dbReference type="AlphaFoldDB" id="A0A1H2VM13"/>
<accession>A0A1H2VM13</accession>
<dbReference type="GO" id="GO:0016655">
    <property type="term" value="F:oxidoreductase activity, acting on NAD(P)H, quinone or similar compound as acceptor"/>
    <property type="evidence" value="ECO:0007669"/>
    <property type="project" value="UniProtKB-ARBA"/>
</dbReference>
<evidence type="ECO:0008006" key="4">
    <source>
        <dbReference type="Google" id="ProtNLM"/>
    </source>
</evidence>
<evidence type="ECO:0000256" key="1">
    <source>
        <dbReference type="SAM" id="Phobius"/>
    </source>
</evidence>
<keyword evidence="1" id="KW-1133">Transmembrane helix</keyword>
<reference evidence="3" key="1">
    <citation type="submission" date="2016-10" db="EMBL/GenBank/DDBJ databases">
        <authorList>
            <person name="Varghese N."/>
            <person name="Submissions S."/>
        </authorList>
    </citation>
    <scope>NUCLEOTIDE SEQUENCE [LARGE SCALE GENOMIC DNA]</scope>
    <source>
        <strain evidence="3">NRRL B-59562</strain>
    </source>
</reference>
<proteinExistence type="predicted"/>
<sequence>MRQVLVVHYSQTGQLNRLVRSVCAPLQADAGIQVDFLPLEPAQPYPFPWPFLGFFRIFPETVLMKPQPLRPLAVDAGKDYDLIILAYQVWFLSPSLPLTSFLASPEAARLLRGRPVVTLIGCRNMWLMAQEKVKARLAQLGARLLDNVALTDACGTAASFLATPLWMFTGRRKPYHWVPEAGIADAEISAASRFGEAIARRLSADALPLEQPMLRGLGAVKVDEKLIGSETVGNRSFQLWSRLLSALGPQQSRRRGAGLLLYIVFLISLIITVVPVGALLKKVLAPLFKARTQRQKDYFAGPSGE</sequence>
<protein>
    <recommendedName>
        <fullName evidence="4">Dialkylrecorsinol condensing enzyme</fullName>
    </recommendedName>
</protein>
<dbReference type="InterPro" id="IPR029039">
    <property type="entry name" value="Flavoprotein-like_sf"/>
</dbReference>